<dbReference type="EMBL" id="BARV01025597">
    <property type="protein sequence ID" value="GAI45571.1"/>
    <property type="molecule type" value="Genomic_DNA"/>
</dbReference>
<sequence>MLGYKIEMKNKDPLRDEPVPIDKSCPKPRTYGELSRLLDEKEAKEVSSEKERG</sequence>
<feature type="compositionally biased region" description="Basic and acidic residues" evidence="1">
    <location>
        <begin position="1"/>
        <end position="20"/>
    </location>
</feature>
<evidence type="ECO:0000313" key="2">
    <source>
        <dbReference type="EMBL" id="GAI45571.1"/>
    </source>
</evidence>
<evidence type="ECO:0000256" key="1">
    <source>
        <dbReference type="SAM" id="MobiDB-lite"/>
    </source>
</evidence>
<gene>
    <name evidence="2" type="ORF">S06H3_41516</name>
</gene>
<protein>
    <submittedName>
        <fullName evidence="2">Uncharacterized protein</fullName>
    </submittedName>
</protein>
<feature type="region of interest" description="Disordered" evidence="1">
    <location>
        <begin position="1"/>
        <end position="53"/>
    </location>
</feature>
<name>X1PSV0_9ZZZZ</name>
<comment type="caution">
    <text evidence="2">The sequence shown here is derived from an EMBL/GenBank/DDBJ whole genome shotgun (WGS) entry which is preliminary data.</text>
</comment>
<proteinExistence type="predicted"/>
<dbReference type="AlphaFoldDB" id="X1PSV0"/>
<reference evidence="2" key="1">
    <citation type="journal article" date="2014" name="Front. Microbiol.">
        <title>High frequency of phylogenetically diverse reductive dehalogenase-homologous genes in deep subseafloor sedimentary metagenomes.</title>
        <authorList>
            <person name="Kawai M."/>
            <person name="Futagami T."/>
            <person name="Toyoda A."/>
            <person name="Takaki Y."/>
            <person name="Nishi S."/>
            <person name="Hori S."/>
            <person name="Arai W."/>
            <person name="Tsubouchi T."/>
            <person name="Morono Y."/>
            <person name="Uchiyama I."/>
            <person name="Ito T."/>
            <person name="Fujiyama A."/>
            <person name="Inagaki F."/>
            <person name="Takami H."/>
        </authorList>
    </citation>
    <scope>NUCLEOTIDE SEQUENCE</scope>
    <source>
        <strain evidence="2">Expedition CK06-06</strain>
    </source>
</reference>
<accession>X1PSV0</accession>
<feature type="compositionally biased region" description="Basic and acidic residues" evidence="1">
    <location>
        <begin position="36"/>
        <end position="53"/>
    </location>
</feature>
<organism evidence="2">
    <name type="scientific">marine sediment metagenome</name>
    <dbReference type="NCBI Taxonomy" id="412755"/>
    <lineage>
        <taxon>unclassified sequences</taxon>
        <taxon>metagenomes</taxon>
        <taxon>ecological metagenomes</taxon>
    </lineage>
</organism>